<evidence type="ECO:0000256" key="4">
    <source>
        <dbReference type="ARBA" id="ARBA00022833"/>
    </source>
</evidence>
<dbReference type="GO" id="GO:0008270">
    <property type="term" value="F:zinc ion binding"/>
    <property type="evidence" value="ECO:0007669"/>
    <property type="project" value="InterPro"/>
</dbReference>
<comment type="caution">
    <text evidence="9">The sequence shown here is derived from an EMBL/GenBank/DDBJ whole genome shotgun (WGS) entry which is preliminary data.</text>
</comment>
<dbReference type="AlphaFoldDB" id="A0A7X8SHN8"/>
<dbReference type="GO" id="GO:0032259">
    <property type="term" value="P:methylation"/>
    <property type="evidence" value="ECO:0007669"/>
    <property type="project" value="UniProtKB-KW"/>
</dbReference>
<keyword evidence="4 6" id="KW-0862">Zinc</keyword>
<evidence type="ECO:0000256" key="2">
    <source>
        <dbReference type="ARBA" id="ARBA00022679"/>
    </source>
</evidence>
<dbReference type="PANTHER" id="PTHR46015">
    <property type="entry name" value="ZGC:172121"/>
    <property type="match status" value="1"/>
</dbReference>
<dbReference type="InterPro" id="IPR017226">
    <property type="entry name" value="BHMT-like"/>
</dbReference>
<keyword evidence="1 7" id="KW-0489">Methyltransferase</keyword>
<sequence>MEKNTLLLDGGLSNALEDLGYDLNHELWSAKLLIENPQAIIDAHLLYLEAGADIIITSSYQSTIEGWEKQGYTYQEAIELLEKSTTLALEARKVYHQKYNSDKQIWIAGSIGPYGAYLADGSEYRGNYSLSIKDLIEFHTERVKVIDHTKIDLLAFETIPSFDEVKAISSLLSTTQHKGWITVSCKNERELNDGTPIKEVAEYLSNQKNLFGFGVNCTKPEFILELIQDITSTTLSTRVIVYPNAGLVYDPNEKKWRGTAEPLGCEFMAKQWKKAGANVIGGCCQMGPDHISSMKKGLS</sequence>
<dbReference type="SUPFAM" id="SSF82282">
    <property type="entry name" value="Homocysteine S-methyltransferase"/>
    <property type="match status" value="1"/>
</dbReference>
<dbReference type="GO" id="GO:0008898">
    <property type="term" value="F:S-adenosylmethionine-homocysteine S-methyltransferase activity"/>
    <property type="evidence" value="ECO:0007669"/>
    <property type="project" value="TreeGrafter"/>
</dbReference>
<dbReference type="Pfam" id="PF02574">
    <property type="entry name" value="S-methyl_trans"/>
    <property type="match status" value="1"/>
</dbReference>
<name>A0A7X8SHN8_9BACT</name>
<evidence type="ECO:0000256" key="1">
    <source>
        <dbReference type="ARBA" id="ARBA00022603"/>
    </source>
</evidence>
<evidence type="ECO:0000256" key="6">
    <source>
        <dbReference type="PIRSR" id="PIRSR037505-2"/>
    </source>
</evidence>
<keyword evidence="10" id="KW-1185">Reference proteome</keyword>
<dbReference type="GO" id="GO:0009086">
    <property type="term" value="P:methionine biosynthetic process"/>
    <property type="evidence" value="ECO:0007669"/>
    <property type="project" value="InterPro"/>
</dbReference>
<organism evidence="9 10">
    <name type="scientific">Flammeovirga agarivorans</name>
    <dbReference type="NCBI Taxonomy" id="2726742"/>
    <lineage>
        <taxon>Bacteria</taxon>
        <taxon>Pseudomonadati</taxon>
        <taxon>Bacteroidota</taxon>
        <taxon>Cytophagia</taxon>
        <taxon>Cytophagales</taxon>
        <taxon>Flammeovirgaceae</taxon>
        <taxon>Flammeovirga</taxon>
    </lineage>
</organism>
<feature type="binding site" evidence="6 7">
    <location>
        <position position="217"/>
    </location>
    <ligand>
        <name>Zn(2+)</name>
        <dbReference type="ChEBI" id="CHEBI:29105"/>
    </ligand>
</feature>
<dbReference type="EMBL" id="JABAIL010000001">
    <property type="protein sequence ID" value="NLR90433.1"/>
    <property type="molecule type" value="Genomic_DNA"/>
</dbReference>
<dbReference type="NCBIfam" id="NF007020">
    <property type="entry name" value="PRK09485.1"/>
    <property type="match status" value="1"/>
</dbReference>
<dbReference type="Proteomes" id="UP000585050">
    <property type="component" value="Unassembled WGS sequence"/>
</dbReference>
<dbReference type="PIRSF" id="PIRSF037505">
    <property type="entry name" value="Betaine_HMT"/>
    <property type="match status" value="1"/>
</dbReference>
<evidence type="ECO:0000256" key="3">
    <source>
        <dbReference type="ARBA" id="ARBA00022723"/>
    </source>
</evidence>
<protein>
    <recommendedName>
        <fullName evidence="5">S-methylmethionine:homocysteine methyltransferase</fullName>
    </recommendedName>
</protein>
<evidence type="ECO:0000256" key="5">
    <source>
        <dbReference type="ARBA" id="ARBA00076752"/>
    </source>
</evidence>
<keyword evidence="2 7" id="KW-0808">Transferase</keyword>
<accession>A0A7X8SHN8</accession>
<dbReference type="InterPro" id="IPR051486">
    <property type="entry name" value="Hcy_S-methyltransferase"/>
</dbReference>
<dbReference type="GO" id="GO:0033528">
    <property type="term" value="P:S-methylmethionine cycle"/>
    <property type="evidence" value="ECO:0007669"/>
    <property type="project" value="TreeGrafter"/>
</dbReference>
<comment type="cofactor">
    <cofactor evidence="6">
        <name>Zn(2+)</name>
        <dbReference type="ChEBI" id="CHEBI:29105"/>
    </cofactor>
    <text evidence="6">Binds 1 zinc ion per subunit.</text>
</comment>
<feature type="binding site" evidence="6 7">
    <location>
        <position position="283"/>
    </location>
    <ligand>
        <name>Zn(2+)</name>
        <dbReference type="ChEBI" id="CHEBI:29105"/>
    </ligand>
</feature>
<dbReference type="FunFam" id="3.20.20.330:FF:000002">
    <property type="entry name" value="Homocysteine S-methyltransferase"/>
    <property type="match status" value="1"/>
</dbReference>
<dbReference type="PROSITE" id="PS50970">
    <property type="entry name" value="HCY"/>
    <property type="match status" value="1"/>
</dbReference>
<feature type="domain" description="Hcy-binding" evidence="8">
    <location>
        <begin position="1"/>
        <end position="298"/>
    </location>
</feature>
<evidence type="ECO:0000313" key="9">
    <source>
        <dbReference type="EMBL" id="NLR90433.1"/>
    </source>
</evidence>
<reference evidence="9 10" key="1">
    <citation type="submission" date="2020-04" db="EMBL/GenBank/DDBJ databases">
        <title>Flammeovirga sp. SR4, a novel species isolated from seawater.</title>
        <authorList>
            <person name="Wang X."/>
        </authorList>
    </citation>
    <scope>NUCLEOTIDE SEQUENCE [LARGE SCALE GENOMIC DNA]</scope>
    <source>
        <strain evidence="9 10">SR4</strain>
    </source>
</reference>
<feature type="binding site" evidence="6 7">
    <location>
        <position position="284"/>
    </location>
    <ligand>
        <name>Zn(2+)</name>
        <dbReference type="ChEBI" id="CHEBI:29105"/>
    </ligand>
</feature>
<evidence type="ECO:0000259" key="8">
    <source>
        <dbReference type="PROSITE" id="PS50970"/>
    </source>
</evidence>
<dbReference type="RefSeq" id="WP_168881133.1">
    <property type="nucleotide sequence ID" value="NZ_JABAIL010000001.1"/>
</dbReference>
<dbReference type="InterPro" id="IPR003726">
    <property type="entry name" value="HCY_dom"/>
</dbReference>
<proteinExistence type="predicted"/>
<dbReference type="Gene3D" id="3.20.20.330">
    <property type="entry name" value="Homocysteine-binding-like domain"/>
    <property type="match status" value="1"/>
</dbReference>
<gene>
    <name evidence="9" type="primary">mmuM</name>
    <name evidence="9" type="ORF">HGP29_04410</name>
</gene>
<dbReference type="InterPro" id="IPR036589">
    <property type="entry name" value="HCY_dom_sf"/>
</dbReference>
<dbReference type="PANTHER" id="PTHR46015:SF1">
    <property type="entry name" value="HOMOCYSTEINE S-METHYLTRANSFERASE-LIKE ISOFORM 1"/>
    <property type="match status" value="1"/>
</dbReference>
<evidence type="ECO:0000256" key="7">
    <source>
        <dbReference type="PROSITE-ProRule" id="PRU00333"/>
    </source>
</evidence>
<keyword evidence="3 6" id="KW-0479">Metal-binding</keyword>
<evidence type="ECO:0000313" key="10">
    <source>
        <dbReference type="Proteomes" id="UP000585050"/>
    </source>
</evidence>